<feature type="transmembrane region" description="Helical" evidence="7">
    <location>
        <begin position="380"/>
        <end position="400"/>
    </location>
</feature>
<dbReference type="InterPro" id="IPR051584">
    <property type="entry name" value="GPCR-associated_LMBR1"/>
</dbReference>
<feature type="transmembrane region" description="Helical" evidence="7">
    <location>
        <begin position="343"/>
        <end position="360"/>
    </location>
</feature>
<dbReference type="PANTHER" id="PTHR21355:SF0">
    <property type="entry name" value="G-PROTEIN COUPLED RECEPTOR-ASSOCIATED PROTEIN LMBRD2"/>
    <property type="match status" value="1"/>
</dbReference>
<evidence type="ECO:0000256" key="2">
    <source>
        <dbReference type="ARBA" id="ARBA00010487"/>
    </source>
</evidence>
<evidence type="ECO:0000256" key="3">
    <source>
        <dbReference type="ARBA" id="ARBA00022692"/>
    </source>
</evidence>
<proteinExistence type="inferred from homology"/>
<gene>
    <name evidence="8" type="ORF">SAPINGB_P004896</name>
</gene>
<keyword evidence="5 7" id="KW-0472">Membrane</keyword>
<reference evidence="8 9" key="1">
    <citation type="submission" date="2019-09" db="EMBL/GenBank/DDBJ databases">
        <authorList>
            <person name="Brejova B."/>
        </authorList>
    </citation>
    <scope>NUCLEOTIDE SEQUENCE [LARGE SCALE GENOMIC DNA]</scope>
</reference>
<evidence type="ECO:0000256" key="7">
    <source>
        <dbReference type="SAM" id="Phobius"/>
    </source>
</evidence>
<evidence type="ECO:0000256" key="4">
    <source>
        <dbReference type="ARBA" id="ARBA00022989"/>
    </source>
</evidence>
<dbReference type="Proteomes" id="UP000398389">
    <property type="component" value="Unassembled WGS sequence"/>
</dbReference>
<protein>
    <submittedName>
        <fullName evidence="8">Uncharacterized protein</fullName>
    </submittedName>
</protein>
<comment type="similarity">
    <text evidence="2">Belongs to the LIMR family.</text>
</comment>
<evidence type="ECO:0000313" key="8">
    <source>
        <dbReference type="EMBL" id="VVT56212.1"/>
    </source>
</evidence>
<feature type="transmembrane region" description="Helical" evidence="7">
    <location>
        <begin position="120"/>
        <end position="137"/>
    </location>
</feature>
<feature type="compositionally biased region" description="Low complexity" evidence="6">
    <location>
        <begin position="560"/>
        <end position="574"/>
    </location>
</feature>
<accession>A0A5E8BYR4</accession>
<feature type="compositionally biased region" description="Low complexity" evidence="6">
    <location>
        <begin position="671"/>
        <end position="686"/>
    </location>
</feature>
<feature type="region of interest" description="Disordered" evidence="6">
    <location>
        <begin position="656"/>
        <end position="701"/>
    </location>
</feature>
<dbReference type="PANTHER" id="PTHR21355">
    <property type="entry name" value="G-PROTEIN COUPLED RECEPTOR-ASSOCIATED PROTEIN LMBRD2"/>
    <property type="match status" value="1"/>
</dbReference>
<evidence type="ECO:0000256" key="5">
    <source>
        <dbReference type="ARBA" id="ARBA00023136"/>
    </source>
</evidence>
<dbReference type="EMBL" id="CABVLU010000004">
    <property type="protein sequence ID" value="VVT56212.1"/>
    <property type="molecule type" value="Genomic_DNA"/>
</dbReference>
<dbReference type="InterPro" id="IPR006876">
    <property type="entry name" value="LMBR1-like_membr_prot"/>
</dbReference>
<feature type="compositionally biased region" description="Acidic residues" evidence="6">
    <location>
        <begin position="692"/>
        <end position="701"/>
    </location>
</feature>
<feature type="transmembrane region" description="Helical" evidence="7">
    <location>
        <begin position="6"/>
        <end position="24"/>
    </location>
</feature>
<feature type="region of interest" description="Disordered" evidence="6">
    <location>
        <begin position="560"/>
        <end position="598"/>
    </location>
</feature>
<keyword evidence="3 7" id="KW-0812">Transmembrane</keyword>
<dbReference type="GO" id="GO:0016020">
    <property type="term" value="C:membrane"/>
    <property type="evidence" value="ECO:0007669"/>
    <property type="project" value="UniProtKB-SubCell"/>
</dbReference>
<keyword evidence="9" id="KW-1185">Reference proteome</keyword>
<dbReference type="AlphaFoldDB" id="A0A5E8BYR4"/>
<evidence type="ECO:0000313" key="9">
    <source>
        <dbReference type="Proteomes" id="UP000398389"/>
    </source>
</evidence>
<name>A0A5E8BYR4_9ASCO</name>
<feature type="transmembrane region" description="Helical" evidence="7">
    <location>
        <begin position="31"/>
        <end position="55"/>
    </location>
</feature>
<feature type="transmembrane region" description="Helical" evidence="7">
    <location>
        <begin position="149"/>
        <end position="167"/>
    </location>
</feature>
<dbReference type="Pfam" id="PF04791">
    <property type="entry name" value="LMBR1"/>
    <property type="match status" value="1"/>
</dbReference>
<dbReference type="GeneID" id="43583711"/>
<evidence type="ECO:0000256" key="1">
    <source>
        <dbReference type="ARBA" id="ARBA00004141"/>
    </source>
</evidence>
<organism evidence="8 9">
    <name type="scientific">Magnusiomyces paraingens</name>
    <dbReference type="NCBI Taxonomy" id="2606893"/>
    <lineage>
        <taxon>Eukaryota</taxon>
        <taxon>Fungi</taxon>
        <taxon>Dikarya</taxon>
        <taxon>Ascomycota</taxon>
        <taxon>Saccharomycotina</taxon>
        <taxon>Dipodascomycetes</taxon>
        <taxon>Dipodascales</taxon>
        <taxon>Dipodascaceae</taxon>
        <taxon>Magnusiomyces</taxon>
    </lineage>
</organism>
<sequence>MWVWALLAFIATAIITVLGIRFYTRIRSTPVYILAPVFLAVYIPCSIVVLVPIDLSSSSSPSKPFFYLSESVRLILWRVIYWLAFFLTWAIMPMLQGYADSGYHGTARKIRDSFHQNARYQLVLLVVGSLGLLYIVLSSGLSFSSIKALAIALSHSYALVIALWLMGHGLINIPRRYWAEADPHVRLRNFYEQATQSNDTIAEAQTEYADIAAEVFALEPFKDTRCTAWIESLLEAVEEGPGVPFSGSTTSGVVTGRSRIHVEGSTINEDYLSSLSSRFKRARNRLVRYDADWQKLLREASRAEDIILSRDTKKLVFRFKKTPLPPTAAYLYYAVIKPYVQRAFSIIFAALTIIIVWSEITHGTILSIVNIVESKTTGFWQQSFSMLFLGYMCSCAFSSLSRIRIFKVYALVYRHSDPSSLLFYAMYACRLTVPLSFNFITLITSRESVFEDFLGKYINLTPLGKGFNDWLPRFILIPMLMTTFHVYDRVRTFFGFGLSFDDEMDVDDEGRPICGSVAEGKHLVRRALSDTSYRYVLRHPNISVAAASVSGTRYLLQNSSNSSLLPGSSGGSTRSSEDHDRPDYRPSRTSLSHVGPVLPRQLQLGGRSINRTRLGDHGYEPTEEISAITADDEEPANGVSKIKSFFSGLGERFKGIGRNNTDNEGLLPRWQEQQPQQRPESTTTSTYRDGSDSDDEDLTVL</sequence>
<feature type="transmembrane region" description="Helical" evidence="7">
    <location>
        <begin position="75"/>
        <end position="99"/>
    </location>
</feature>
<dbReference type="OrthoDB" id="203099at2759"/>
<evidence type="ECO:0000256" key="6">
    <source>
        <dbReference type="SAM" id="MobiDB-lite"/>
    </source>
</evidence>
<keyword evidence="4 7" id="KW-1133">Transmembrane helix</keyword>
<dbReference type="RefSeq" id="XP_031855502.1">
    <property type="nucleotide sequence ID" value="XM_031999611.1"/>
</dbReference>
<comment type="subcellular location">
    <subcellularLocation>
        <location evidence="1">Membrane</location>
        <topology evidence="1">Multi-pass membrane protein</topology>
    </subcellularLocation>
</comment>
<feature type="transmembrane region" description="Helical" evidence="7">
    <location>
        <begin position="421"/>
        <end position="443"/>
    </location>
</feature>
<feature type="compositionally biased region" description="Basic and acidic residues" evidence="6">
    <location>
        <begin position="575"/>
        <end position="586"/>
    </location>
</feature>